<evidence type="ECO:0000313" key="2">
    <source>
        <dbReference type="EMBL" id="KAK2093821.1"/>
    </source>
</evidence>
<sequence>MDHAPDQPRPAFPLAYLTAMRLSSSPPQQLPRADSGLPVSPRKPPSVSMEESRSSNLPAPERAVACFTTKQISAVEGDFRHHQYRGLLDGKRLAREMPLCPG</sequence>
<accession>A0ABQ9U9T7</accession>
<evidence type="ECO:0000256" key="1">
    <source>
        <dbReference type="SAM" id="MobiDB-lite"/>
    </source>
</evidence>
<reference evidence="2 3" key="1">
    <citation type="submission" date="2023-05" db="EMBL/GenBank/DDBJ databases">
        <title>B98-5 Cell Line De Novo Hybrid Assembly: An Optical Mapping Approach.</title>
        <authorList>
            <person name="Kananen K."/>
            <person name="Auerbach J.A."/>
            <person name="Kautto E."/>
            <person name="Blachly J.S."/>
        </authorList>
    </citation>
    <scope>NUCLEOTIDE SEQUENCE [LARGE SCALE GENOMIC DNA]</scope>
    <source>
        <strain evidence="2">B95-8</strain>
        <tissue evidence="2">Cell line</tissue>
    </source>
</reference>
<dbReference type="Proteomes" id="UP001266305">
    <property type="component" value="Unassembled WGS sequence"/>
</dbReference>
<name>A0ABQ9U9T7_SAGOE</name>
<gene>
    <name evidence="2" type="ORF">P7K49_027559</name>
</gene>
<organism evidence="2 3">
    <name type="scientific">Saguinus oedipus</name>
    <name type="common">Cotton-top tamarin</name>
    <name type="synonym">Oedipomidas oedipus</name>
    <dbReference type="NCBI Taxonomy" id="9490"/>
    <lineage>
        <taxon>Eukaryota</taxon>
        <taxon>Metazoa</taxon>
        <taxon>Chordata</taxon>
        <taxon>Craniata</taxon>
        <taxon>Vertebrata</taxon>
        <taxon>Euteleostomi</taxon>
        <taxon>Mammalia</taxon>
        <taxon>Eutheria</taxon>
        <taxon>Euarchontoglires</taxon>
        <taxon>Primates</taxon>
        <taxon>Haplorrhini</taxon>
        <taxon>Platyrrhini</taxon>
        <taxon>Cebidae</taxon>
        <taxon>Callitrichinae</taxon>
        <taxon>Saguinus</taxon>
    </lineage>
</organism>
<comment type="caution">
    <text evidence="2">The sequence shown here is derived from an EMBL/GenBank/DDBJ whole genome shotgun (WGS) entry which is preliminary data.</text>
</comment>
<dbReference type="EMBL" id="JASSZA010000014">
    <property type="protein sequence ID" value="KAK2093821.1"/>
    <property type="molecule type" value="Genomic_DNA"/>
</dbReference>
<protein>
    <submittedName>
        <fullName evidence="2">Uncharacterized protein</fullName>
    </submittedName>
</protein>
<proteinExistence type="predicted"/>
<keyword evidence="3" id="KW-1185">Reference proteome</keyword>
<evidence type="ECO:0000313" key="3">
    <source>
        <dbReference type="Proteomes" id="UP001266305"/>
    </source>
</evidence>
<feature type="region of interest" description="Disordered" evidence="1">
    <location>
        <begin position="19"/>
        <end position="60"/>
    </location>
</feature>